<dbReference type="PANTHER" id="PTHR11905">
    <property type="entry name" value="ADAM A DISINTEGRIN AND METALLOPROTEASE DOMAIN"/>
    <property type="match status" value="1"/>
</dbReference>
<sequence length="296" mass="33367">MQLAPLALALTTLFIDGLRTGARRQKLHPRQAQLLEKLSEYEIVTPTRVNEFGEPFPTDVHFRRRRRSTSAAPDAWTAAAADSPKAHYRLSAFGQQFLFNLTASSAFIAPLFTVSLLGEPAADQRRLYAEAADADVKHCFYRGHVNARPRLTAVISLCSGMLGTFKSDDGDYFVEPLLSLEEQEYEEEHNKPHLVYRHRTPPTNSSGDWQTCNTPAVSAPFFEIRCRRLRTVGKKHGNWHIASVTLGGTEQQITRLIESKVEEEEKRNCNPKKRKKEAAHCKAGERCFPAPHRGTI</sequence>
<keyword evidence="5" id="KW-1185">Reference proteome</keyword>
<evidence type="ECO:0000313" key="5">
    <source>
        <dbReference type="Proteomes" id="UP000276834"/>
    </source>
</evidence>
<keyword evidence="1" id="KW-1015">Disulfide bond</keyword>
<name>A0A3L8SBI8_CHLGU</name>
<feature type="chain" id="PRO_5018043822" description="Peptidase M12B propeptide domain-containing protein" evidence="2">
    <location>
        <begin position="18"/>
        <end position="296"/>
    </location>
</feature>
<reference evidence="4 5" key="1">
    <citation type="journal article" date="2018" name="Proc. R. Soc. B">
        <title>A non-coding region near Follistatin controls head colour polymorphism in the Gouldian finch.</title>
        <authorList>
            <person name="Toomey M.B."/>
            <person name="Marques C.I."/>
            <person name="Andrade P."/>
            <person name="Araujo P.M."/>
            <person name="Sabatino S."/>
            <person name="Gazda M.A."/>
            <person name="Afonso S."/>
            <person name="Lopes R.J."/>
            <person name="Corbo J.C."/>
            <person name="Carneiro M."/>
        </authorList>
    </citation>
    <scope>NUCLEOTIDE SEQUENCE [LARGE SCALE GENOMIC DNA]</scope>
    <source>
        <strain evidence="4">Red01</strain>
        <tissue evidence="4">Muscle</tissue>
    </source>
</reference>
<dbReference type="Pfam" id="PF01562">
    <property type="entry name" value="Pep_M12B_propep"/>
    <property type="match status" value="1"/>
</dbReference>
<accession>A0A3L8SBI8</accession>
<organism evidence="4 5">
    <name type="scientific">Chloebia gouldiae</name>
    <name type="common">Gouldian finch</name>
    <name type="synonym">Erythrura gouldiae</name>
    <dbReference type="NCBI Taxonomy" id="44316"/>
    <lineage>
        <taxon>Eukaryota</taxon>
        <taxon>Metazoa</taxon>
        <taxon>Chordata</taxon>
        <taxon>Craniata</taxon>
        <taxon>Vertebrata</taxon>
        <taxon>Euteleostomi</taxon>
        <taxon>Archelosauria</taxon>
        <taxon>Archosauria</taxon>
        <taxon>Dinosauria</taxon>
        <taxon>Saurischia</taxon>
        <taxon>Theropoda</taxon>
        <taxon>Coelurosauria</taxon>
        <taxon>Aves</taxon>
        <taxon>Neognathae</taxon>
        <taxon>Neoaves</taxon>
        <taxon>Telluraves</taxon>
        <taxon>Australaves</taxon>
        <taxon>Passeriformes</taxon>
        <taxon>Passeroidea</taxon>
        <taxon>Passeridae</taxon>
        <taxon>Chloebia</taxon>
    </lineage>
</organism>
<dbReference type="AlphaFoldDB" id="A0A3L8SBI8"/>
<comment type="caution">
    <text evidence="4">The sequence shown here is derived from an EMBL/GenBank/DDBJ whole genome shotgun (WGS) entry which is preliminary data.</text>
</comment>
<keyword evidence="2" id="KW-0732">Signal</keyword>
<dbReference type="OrthoDB" id="5948003at2759"/>
<evidence type="ECO:0000313" key="4">
    <source>
        <dbReference type="EMBL" id="RLV99705.1"/>
    </source>
</evidence>
<dbReference type="InterPro" id="IPR002870">
    <property type="entry name" value="Peptidase_M12B_N"/>
</dbReference>
<dbReference type="EMBL" id="QUSF01000031">
    <property type="protein sequence ID" value="RLV99705.1"/>
    <property type="molecule type" value="Genomic_DNA"/>
</dbReference>
<feature type="domain" description="Peptidase M12B propeptide" evidence="3">
    <location>
        <begin position="42"/>
        <end position="146"/>
    </location>
</feature>
<evidence type="ECO:0000256" key="2">
    <source>
        <dbReference type="SAM" id="SignalP"/>
    </source>
</evidence>
<evidence type="ECO:0000256" key="1">
    <source>
        <dbReference type="ARBA" id="ARBA00023157"/>
    </source>
</evidence>
<protein>
    <recommendedName>
        <fullName evidence="3">Peptidase M12B propeptide domain-containing protein</fullName>
    </recommendedName>
</protein>
<feature type="signal peptide" evidence="2">
    <location>
        <begin position="1"/>
        <end position="17"/>
    </location>
</feature>
<proteinExistence type="predicted"/>
<evidence type="ECO:0000259" key="3">
    <source>
        <dbReference type="Pfam" id="PF01562"/>
    </source>
</evidence>
<dbReference type="Proteomes" id="UP000276834">
    <property type="component" value="Unassembled WGS sequence"/>
</dbReference>
<dbReference type="PANTHER" id="PTHR11905:SF256">
    <property type="entry name" value="PEPTIDASE M12B DOMAIN-CONTAINING PROTEIN"/>
    <property type="match status" value="1"/>
</dbReference>
<gene>
    <name evidence="4" type="ORF">DV515_00009598</name>
</gene>